<evidence type="ECO:0000259" key="2">
    <source>
        <dbReference type="SMART" id="SM00849"/>
    </source>
</evidence>
<keyword evidence="3" id="KW-0378">Hydrolase</keyword>
<dbReference type="InterPro" id="IPR036866">
    <property type="entry name" value="RibonucZ/Hydroxyglut_hydro"/>
</dbReference>
<protein>
    <submittedName>
        <fullName evidence="3">Zn-dependent hydrolase, glyoxylase family protein</fullName>
    </submittedName>
</protein>
<gene>
    <name evidence="3" type="ORF">RED65_13127</name>
</gene>
<proteinExistence type="inferred from homology"/>
<organism evidence="3 4">
    <name type="scientific">Bermanella marisrubri</name>
    <dbReference type="NCBI Taxonomy" id="207949"/>
    <lineage>
        <taxon>Bacteria</taxon>
        <taxon>Pseudomonadati</taxon>
        <taxon>Pseudomonadota</taxon>
        <taxon>Gammaproteobacteria</taxon>
        <taxon>Oceanospirillales</taxon>
        <taxon>Oceanospirillaceae</taxon>
        <taxon>Bermanella</taxon>
    </lineage>
</organism>
<dbReference type="CDD" id="cd16282">
    <property type="entry name" value="metallo-hydrolase-like_MBL-fold"/>
    <property type="match status" value="1"/>
</dbReference>
<dbReference type="RefSeq" id="WP_007018417.1">
    <property type="nucleotide sequence ID" value="NZ_CH724117.1"/>
</dbReference>
<evidence type="ECO:0000313" key="4">
    <source>
        <dbReference type="Proteomes" id="UP000004263"/>
    </source>
</evidence>
<reference evidence="3 4" key="1">
    <citation type="submission" date="2006-03" db="EMBL/GenBank/DDBJ databases">
        <authorList>
            <person name="Pinhassi J."/>
            <person name="Pedros-Alio C."/>
            <person name="Ferriera S."/>
            <person name="Johnson J."/>
            <person name="Kravitz S."/>
            <person name="Halpern A."/>
            <person name="Remington K."/>
            <person name="Beeson K."/>
            <person name="Tran B."/>
            <person name="Rogers Y.-H."/>
            <person name="Friedman R."/>
            <person name="Venter J.C."/>
        </authorList>
    </citation>
    <scope>NUCLEOTIDE SEQUENCE [LARGE SCALE GENOMIC DNA]</scope>
    <source>
        <strain evidence="3 4">RED65</strain>
    </source>
</reference>
<dbReference type="EMBL" id="AAQH01000005">
    <property type="protein sequence ID" value="EAT12628.1"/>
    <property type="molecule type" value="Genomic_DNA"/>
</dbReference>
<dbReference type="Pfam" id="PF00753">
    <property type="entry name" value="Lactamase_B"/>
    <property type="match status" value="1"/>
</dbReference>
<keyword evidence="4" id="KW-1185">Reference proteome</keyword>
<dbReference type="AlphaFoldDB" id="Q1N3G3"/>
<sequence>TGGNHLLISGDDGVILVDTSMPDYADMLIATIDDLVDEDEVDFLINTHLHADHVANNGFFADEGATIIAHQGTYDTLKNKGLVSGGGVSDAGENMLPHVVFSQSMTLYLNGLTIELSHIPNAHTLSDIIVYIPEKNMIHVGDMLFNGIFPFIDLNNGGDVDGYIAGQKQILDMIDDETKVVAGHGPFASKADLKKAHDMLVDARSIIAMHKNKGKSEDEVVEANPLKKYHDDWNWGFITTERMTRQVYRGL</sequence>
<dbReference type="GO" id="GO:0016787">
    <property type="term" value="F:hydrolase activity"/>
    <property type="evidence" value="ECO:0007669"/>
    <property type="project" value="UniProtKB-KW"/>
</dbReference>
<dbReference type="Proteomes" id="UP000004263">
    <property type="component" value="Unassembled WGS sequence"/>
</dbReference>
<evidence type="ECO:0000256" key="1">
    <source>
        <dbReference type="ARBA" id="ARBA00005250"/>
    </source>
</evidence>
<accession>Q1N3G3</accession>
<feature type="non-terminal residue" evidence="3">
    <location>
        <position position="1"/>
    </location>
</feature>
<comment type="similarity">
    <text evidence="1">Belongs to the metallo-beta-lactamase superfamily. Class-B beta-lactamase family.</text>
</comment>
<dbReference type="InterPro" id="IPR001279">
    <property type="entry name" value="Metallo-B-lactamas"/>
</dbReference>
<dbReference type="SMART" id="SM00849">
    <property type="entry name" value="Lactamase_B"/>
    <property type="match status" value="1"/>
</dbReference>
<dbReference type="HOGENOM" id="CLU_1104667_0_0_6"/>
<name>Q1N3G3_9GAMM</name>
<feature type="domain" description="Metallo-beta-lactamase" evidence="2">
    <location>
        <begin position="2"/>
        <end position="184"/>
    </location>
</feature>
<dbReference type="PANTHER" id="PTHR42951:SF4">
    <property type="entry name" value="ACYL-COENZYME A THIOESTERASE MBLAC2"/>
    <property type="match status" value="1"/>
</dbReference>
<comment type="caution">
    <text evidence="3">The sequence shown here is derived from an EMBL/GenBank/DDBJ whole genome shotgun (WGS) entry which is preliminary data.</text>
</comment>
<dbReference type="Gene3D" id="3.60.15.10">
    <property type="entry name" value="Ribonuclease Z/Hydroxyacylglutathione hydrolase-like"/>
    <property type="match status" value="1"/>
</dbReference>
<dbReference type="PANTHER" id="PTHR42951">
    <property type="entry name" value="METALLO-BETA-LACTAMASE DOMAIN-CONTAINING"/>
    <property type="match status" value="1"/>
</dbReference>
<dbReference type="SUPFAM" id="SSF56281">
    <property type="entry name" value="Metallo-hydrolase/oxidoreductase"/>
    <property type="match status" value="1"/>
</dbReference>
<evidence type="ECO:0000313" key="3">
    <source>
        <dbReference type="EMBL" id="EAT12628.1"/>
    </source>
</evidence>
<dbReference type="GO" id="GO:0017001">
    <property type="term" value="P:antibiotic catabolic process"/>
    <property type="evidence" value="ECO:0007669"/>
    <property type="project" value="UniProtKB-ARBA"/>
</dbReference>
<dbReference type="STRING" id="207949.RED65_13127"/>
<dbReference type="InterPro" id="IPR050855">
    <property type="entry name" value="NDM-1-like"/>
</dbReference>